<dbReference type="EC" id="2.1.1.37" evidence="7"/>
<dbReference type="Pfam" id="PF00145">
    <property type="entry name" value="DNA_methylase"/>
    <property type="match status" value="1"/>
</dbReference>
<dbReference type="RefSeq" id="WP_096578921.1">
    <property type="nucleotide sequence ID" value="NZ_CAWNJS010000001.1"/>
</dbReference>
<keyword evidence="3 5" id="KW-0949">S-adenosyl-L-methionine</keyword>
<dbReference type="PROSITE" id="PS51679">
    <property type="entry name" value="SAM_MT_C5"/>
    <property type="match status" value="1"/>
</dbReference>
<evidence type="ECO:0000256" key="7">
    <source>
        <dbReference type="RuleBase" id="RU000417"/>
    </source>
</evidence>
<dbReference type="NCBIfam" id="TIGR00675">
    <property type="entry name" value="dcm"/>
    <property type="match status" value="1"/>
</dbReference>
<evidence type="ECO:0000256" key="3">
    <source>
        <dbReference type="ARBA" id="ARBA00022691"/>
    </source>
</evidence>
<dbReference type="InterPro" id="IPR001525">
    <property type="entry name" value="C5_MeTfrase"/>
</dbReference>
<dbReference type="Gene3D" id="3.40.50.150">
    <property type="entry name" value="Vaccinia Virus protein VP39"/>
    <property type="match status" value="1"/>
</dbReference>
<dbReference type="Gene3D" id="3.90.120.10">
    <property type="entry name" value="DNA Methylase, subunit A, domain 2"/>
    <property type="match status" value="1"/>
</dbReference>
<keyword evidence="4" id="KW-0680">Restriction system</keyword>
<dbReference type="PANTHER" id="PTHR10629:SF52">
    <property type="entry name" value="DNA (CYTOSINE-5)-METHYLTRANSFERASE 1"/>
    <property type="match status" value="1"/>
</dbReference>
<evidence type="ECO:0000256" key="1">
    <source>
        <dbReference type="ARBA" id="ARBA00022603"/>
    </source>
</evidence>
<comment type="similarity">
    <text evidence="5 6">Belongs to the class I-like SAM-binding methyltransferase superfamily. C5-methyltransferase family.</text>
</comment>
<proteinExistence type="inferred from homology"/>
<dbReference type="GO" id="GO:0009307">
    <property type="term" value="P:DNA restriction-modification system"/>
    <property type="evidence" value="ECO:0007669"/>
    <property type="project" value="UniProtKB-KW"/>
</dbReference>
<name>A0A1Z4N3C9_9CYAN</name>
<dbReference type="PRINTS" id="PR00105">
    <property type="entry name" value="C5METTRFRASE"/>
</dbReference>
<accession>A0A1Z4N3C9</accession>
<protein>
    <recommendedName>
        <fullName evidence="7">Cytosine-specific methyltransferase</fullName>
        <ecNumber evidence="7">2.1.1.37</ecNumber>
    </recommendedName>
</protein>
<organism evidence="8 9">
    <name type="scientific">Tolypothrix tenuis PCC 7101</name>
    <dbReference type="NCBI Taxonomy" id="231146"/>
    <lineage>
        <taxon>Bacteria</taxon>
        <taxon>Bacillati</taxon>
        <taxon>Cyanobacteriota</taxon>
        <taxon>Cyanophyceae</taxon>
        <taxon>Nostocales</taxon>
        <taxon>Tolypothrichaceae</taxon>
        <taxon>Tolypothrix</taxon>
    </lineage>
</organism>
<keyword evidence="1 5" id="KW-0489">Methyltransferase</keyword>
<dbReference type="AlphaFoldDB" id="A0A1Z4N3C9"/>
<dbReference type="InterPro" id="IPR029063">
    <property type="entry name" value="SAM-dependent_MTases_sf"/>
</dbReference>
<dbReference type="GO" id="GO:0003886">
    <property type="term" value="F:DNA (cytosine-5-)-methyltransferase activity"/>
    <property type="evidence" value="ECO:0007669"/>
    <property type="project" value="UniProtKB-EC"/>
</dbReference>
<dbReference type="EMBL" id="AP018248">
    <property type="protein sequence ID" value="BAZ00206.1"/>
    <property type="molecule type" value="Genomic_DNA"/>
</dbReference>
<evidence type="ECO:0000256" key="2">
    <source>
        <dbReference type="ARBA" id="ARBA00022679"/>
    </source>
</evidence>
<dbReference type="GO" id="GO:0044027">
    <property type="term" value="P:negative regulation of gene expression via chromosomal CpG island methylation"/>
    <property type="evidence" value="ECO:0007669"/>
    <property type="project" value="TreeGrafter"/>
</dbReference>
<feature type="active site" evidence="5">
    <location>
        <position position="79"/>
    </location>
</feature>
<evidence type="ECO:0000256" key="4">
    <source>
        <dbReference type="ARBA" id="ARBA00022747"/>
    </source>
</evidence>
<dbReference type="GO" id="GO:0032259">
    <property type="term" value="P:methylation"/>
    <property type="evidence" value="ECO:0007669"/>
    <property type="project" value="UniProtKB-KW"/>
</dbReference>
<dbReference type="InterPro" id="IPR018117">
    <property type="entry name" value="C5_DNA_meth_AS"/>
</dbReference>
<dbReference type="SUPFAM" id="SSF53335">
    <property type="entry name" value="S-adenosyl-L-methionine-dependent methyltransferases"/>
    <property type="match status" value="1"/>
</dbReference>
<sequence length="398" mass="45724">MLKVLDIFAGAGGFSLGFKLAGNIIIGAIEEDKWAAETFAYNHKEAKVLIGDIQNFSDEYLLDEFKDNLPDVILGSPPCQGYSICRKNAGDPKDPRNSLFQEFLRIGKLFQPDLLIMENVPGLIKAKTILGESVINIIKSELEQIGYYVYIDILEAFKYGIPQIRRRLFVIASRDKLERPFPAPTHYFQDGEQLQIFDSHLKPCASLWDAISDLPDINAREGQEEMKYDREATNEYQYQMRIGSQKVYNHVAMKHSKRTIERFELMSWGESLADIPEHLKPYKRNSNGIISETVYDQNSRRLHPYKLCHTIPASFYANFVHPYKNRNFTAREGARIQSFPDWFVFKGKPTVVSHKLLQREGRVEEKHLCQYNQIGNAVPPLLAKSIAENIINETKKIC</sequence>
<evidence type="ECO:0000256" key="6">
    <source>
        <dbReference type="RuleBase" id="RU000416"/>
    </source>
</evidence>
<dbReference type="PANTHER" id="PTHR10629">
    <property type="entry name" value="CYTOSINE-SPECIFIC METHYLTRANSFERASE"/>
    <property type="match status" value="1"/>
</dbReference>
<dbReference type="GO" id="GO:0003677">
    <property type="term" value="F:DNA binding"/>
    <property type="evidence" value="ECO:0007669"/>
    <property type="project" value="TreeGrafter"/>
</dbReference>
<reference evidence="8 9" key="1">
    <citation type="submission" date="2017-06" db="EMBL/GenBank/DDBJ databases">
        <title>Genome sequencing of cyanobaciteial culture collection at National Institute for Environmental Studies (NIES).</title>
        <authorList>
            <person name="Hirose Y."/>
            <person name="Shimura Y."/>
            <person name="Fujisawa T."/>
            <person name="Nakamura Y."/>
            <person name="Kawachi M."/>
        </authorList>
    </citation>
    <scope>NUCLEOTIDE SEQUENCE [LARGE SCALE GENOMIC DNA]</scope>
    <source>
        <strain evidence="8 9">NIES-37</strain>
    </source>
</reference>
<dbReference type="KEGG" id="ttq:NIES37_41950"/>
<evidence type="ECO:0000256" key="5">
    <source>
        <dbReference type="PROSITE-ProRule" id="PRU01016"/>
    </source>
</evidence>
<dbReference type="REBASE" id="208110">
    <property type="entry name" value="M.Tte7101ORF41950P"/>
</dbReference>
<dbReference type="PROSITE" id="PS00094">
    <property type="entry name" value="C5_MTASE_1"/>
    <property type="match status" value="1"/>
</dbReference>
<evidence type="ECO:0000313" key="9">
    <source>
        <dbReference type="Proteomes" id="UP000218785"/>
    </source>
</evidence>
<dbReference type="InterPro" id="IPR050390">
    <property type="entry name" value="C5-Methyltransferase"/>
</dbReference>
<comment type="catalytic activity">
    <reaction evidence="7">
        <text>a 2'-deoxycytidine in DNA + S-adenosyl-L-methionine = a 5-methyl-2'-deoxycytidine in DNA + S-adenosyl-L-homocysteine + H(+)</text>
        <dbReference type="Rhea" id="RHEA:13681"/>
        <dbReference type="Rhea" id="RHEA-COMP:11369"/>
        <dbReference type="Rhea" id="RHEA-COMP:11370"/>
        <dbReference type="ChEBI" id="CHEBI:15378"/>
        <dbReference type="ChEBI" id="CHEBI:57856"/>
        <dbReference type="ChEBI" id="CHEBI:59789"/>
        <dbReference type="ChEBI" id="CHEBI:85452"/>
        <dbReference type="ChEBI" id="CHEBI:85454"/>
        <dbReference type="EC" id="2.1.1.37"/>
    </reaction>
</comment>
<dbReference type="Proteomes" id="UP000218785">
    <property type="component" value="Chromosome"/>
</dbReference>
<keyword evidence="9" id="KW-1185">Reference proteome</keyword>
<keyword evidence="2 5" id="KW-0808">Transferase</keyword>
<gene>
    <name evidence="8" type="ORF">NIES37_41950</name>
</gene>
<evidence type="ECO:0000313" key="8">
    <source>
        <dbReference type="EMBL" id="BAZ00206.1"/>
    </source>
</evidence>